<feature type="domain" description="FAD/NAD(P)-binding" evidence="2">
    <location>
        <begin position="118"/>
        <end position="226"/>
    </location>
</feature>
<dbReference type="PRINTS" id="PR00368">
    <property type="entry name" value="FADPNR"/>
</dbReference>
<evidence type="ECO:0000313" key="4">
    <source>
        <dbReference type="Proteomes" id="UP000535838"/>
    </source>
</evidence>
<dbReference type="Pfam" id="PF01266">
    <property type="entry name" value="DAO"/>
    <property type="match status" value="1"/>
</dbReference>
<evidence type="ECO:0000259" key="1">
    <source>
        <dbReference type="Pfam" id="PF01266"/>
    </source>
</evidence>
<keyword evidence="4" id="KW-1185">Reference proteome</keyword>
<dbReference type="Proteomes" id="UP000535838">
    <property type="component" value="Unassembled WGS sequence"/>
</dbReference>
<dbReference type="RefSeq" id="WP_185122720.1">
    <property type="nucleotide sequence ID" value="NZ_JACJVQ010000023.1"/>
</dbReference>
<dbReference type="GO" id="GO:0016491">
    <property type="term" value="F:oxidoreductase activity"/>
    <property type="evidence" value="ECO:0007669"/>
    <property type="project" value="InterPro"/>
</dbReference>
<protein>
    <submittedName>
        <fullName evidence="3">FAD-dependent oxidoreductase</fullName>
    </submittedName>
</protein>
<name>A0A841T3D8_9BACL</name>
<dbReference type="SUPFAM" id="SSF51905">
    <property type="entry name" value="FAD/NAD(P)-binding domain"/>
    <property type="match status" value="1"/>
</dbReference>
<dbReference type="AlphaFoldDB" id="A0A841T3D8"/>
<reference evidence="3 4" key="1">
    <citation type="submission" date="2020-08" db="EMBL/GenBank/DDBJ databases">
        <title>Cohnella phylogeny.</title>
        <authorList>
            <person name="Dunlap C."/>
        </authorList>
    </citation>
    <scope>NUCLEOTIDE SEQUENCE [LARGE SCALE GENOMIC DNA]</scope>
    <source>
        <strain evidence="3 4">DSM 25241</strain>
    </source>
</reference>
<gene>
    <name evidence="3" type="ORF">H7B67_25550</name>
</gene>
<dbReference type="EMBL" id="JACJVQ010000023">
    <property type="protein sequence ID" value="MBB6637509.1"/>
    <property type="molecule type" value="Genomic_DNA"/>
</dbReference>
<sequence length="454" mass="50207">MNYEFAIIGAGVAGVFAARELARRGRKVVVIDKGKKLEERACPLDRGEECGCDACDKYVGFGGLGLSEGKYNYTNDFGGDLERKVGYGRALELMDEVDAVLCSYGGDRVGLYDTRDPEMAAQAEKAGFRVLTTRTRHLGTELSRTILRGMYEEMENRIDWRFRTEARDIRRLADGGFELTLKEGETIRAGKILIATGRSGNDWLSRQCEDLGIDYGEARVDLGLRIEMRGDQLNAILGRSFETKLSFSGNDYSATTYCMNPRGRVVLKQQEGLAMPDGQNYREREDGGTPNLNFTLFVPSFFRTLEEADRYLHDVVGGINRGRDRIAAQRLGELRRERGSGGYREESGSGSSASAVIPTLEAEFASLRLEVPDLYIRAALEFLDALERLIGEPIDEDTILYAIDGKLYSPGIETDERFETRVEGLFVIGDCSGTTHSLSQAAASGLYVGRALGS</sequence>
<dbReference type="InterPro" id="IPR036188">
    <property type="entry name" value="FAD/NAD-bd_sf"/>
</dbReference>
<dbReference type="Gene3D" id="3.50.50.60">
    <property type="entry name" value="FAD/NAD(P)-binding domain"/>
    <property type="match status" value="2"/>
</dbReference>
<comment type="caution">
    <text evidence="3">The sequence shown here is derived from an EMBL/GenBank/DDBJ whole genome shotgun (WGS) entry which is preliminary data.</text>
</comment>
<evidence type="ECO:0000313" key="3">
    <source>
        <dbReference type="EMBL" id="MBB6637509.1"/>
    </source>
</evidence>
<evidence type="ECO:0000259" key="2">
    <source>
        <dbReference type="Pfam" id="PF07992"/>
    </source>
</evidence>
<dbReference type="InterPro" id="IPR006076">
    <property type="entry name" value="FAD-dep_OxRdtase"/>
</dbReference>
<dbReference type="InterPro" id="IPR023753">
    <property type="entry name" value="FAD/NAD-binding_dom"/>
</dbReference>
<feature type="domain" description="FAD dependent oxidoreductase" evidence="1">
    <location>
        <begin position="5"/>
        <end position="35"/>
    </location>
</feature>
<dbReference type="Pfam" id="PF07992">
    <property type="entry name" value="Pyr_redox_2"/>
    <property type="match status" value="1"/>
</dbReference>
<accession>A0A841T3D8</accession>
<dbReference type="PANTHER" id="PTHR43106:SF1">
    <property type="entry name" value="DEHYDROGENASE-RELATED"/>
    <property type="match status" value="1"/>
</dbReference>
<proteinExistence type="predicted"/>
<dbReference type="PANTHER" id="PTHR43106">
    <property type="entry name" value="DEHYDROGENASE-RELATED"/>
    <property type="match status" value="1"/>
</dbReference>
<organism evidence="3 4">
    <name type="scientific">Cohnella thailandensis</name>
    <dbReference type="NCBI Taxonomy" id="557557"/>
    <lineage>
        <taxon>Bacteria</taxon>
        <taxon>Bacillati</taxon>
        <taxon>Bacillota</taxon>
        <taxon>Bacilli</taxon>
        <taxon>Bacillales</taxon>
        <taxon>Paenibacillaceae</taxon>
        <taxon>Cohnella</taxon>
    </lineage>
</organism>